<evidence type="ECO:0000256" key="5">
    <source>
        <dbReference type="SAM" id="MobiDB-lite"/>
    </source>
</evidence>
<dbReference type="PANTHER" id="PTHR21146">
    <property type="entry name" value="MEF2B PROTEIN"/>
    <property type="match status" value="1"/>
</dbReference>
<evidence type="ECO:0000256" key="2">
    <source>
        <dbReference type="ARBA" id="ARBA00010463"/>
    </source>
</evidence>
<name>A0AAE1IPP1_9FABA</name>
<dbReference type="InterPro" id="IPR019320">
    <property type="entry name" value="BORCS8"/>
</dbReference>
<evidence type="ECO:0000256" key="3">
    <source>
        <dbReference type="ARBA" id="ARBA00023136"/>
    </source>
</evidence>
<reference evidence="6" key="1">
    <citation type="submission" date="2023-10" db="EMBL/GenBank/DDBJ databases">
        <title>Chromosome-level genome of the transformable northern wattle, Acacia crassicarpa.</title>
        <authorList>
            <person name="Massaro I."/>
            <person name="Sinha N.R."/>
            <person name="Poethig S."/>
            <person name="Leichty A.R."/>
        </authorList>
    </citation>
    <scope>NUCLEOTIDE SEQUENCE</scope>
    <source>
        <strain evidence="6">Acra3RX</strain>
        <tissue evidence="6">Leaf</tissue>
    </source>
</reference>
<organism evidence="6 7">
    <name type="scientific">Acacia crassicarpa</name>
    <name type="common">northern wattle</name>
    <dbReference type="NCBI Taxonomy" id="499986"/>
    <lineage>
        <taxon>Eukaryota</taxon>
        <taxon>Viridiplantae</taxon>
        <taxon>Streptophyta</taxon>
        <taxon>Embryophyta</taxon>
        <taxon>Tracheophyta</taxon>
        <taxon>Spermatophyta</taxon>
        <taxon>Magnoliopsida</taxon>
        <taxon>eudicotyledons</taxon>
        <taxon>Gunneridae</taxon>
        <taxon>Pentapetalae</taxon>
        <taxon>rosids</taxon>
        <taxon>fabids</taxon>
        <taxon>Fabales</taxon>
        <taxon>Fabaceae</taxon>
        <taxon>Caesalpinioideae</taxon>
        <taxon>mimosoid clade</taxon>
        <taxon>Acacieae</taxon>
        <taxon>Acacia</taxon>
    </lineage>
</organism>
<proteinExistence type="inferred from homology"/>
<dbReference type="AlphaFoldDB" id="A0AAE1IPP1"/>
<evidence type="ECO:0000256" key="4">
    <source>
        <dbReference type="ARBA" id="ARBA00023228"/>
    </source>
</evidence>
<keyword evidence="7" id="KW-1185">Reference proteome</keyword>
<dbReference type="PANTHER" id="PTHR21146:SF0">
    <property type="entry name" value="BLOC-1-RELATED COMPLEX SUBUNIT 8"/>
    <property type="match status" value="1"/>
</dbReference>
<keyword evidence="4" id="KW-0458">Lysosome</keyword>
<dbReference type="Pfam" id="PF10167">
    <property type="entry name" value="BORCS8"/>
    <property type="match status" value="1"/>
</dbReference>
<evidence type="ECO:0000256" key="1">
    <source>
        <dbReference type="ARBA" id="ARBA00004656"/>
    </source>
</evidence>
<dbReference type="GO" id="GO:0005765">
    <property type="term" value="C:lysosomal membrane"/>
    <property type="evidence" value="ECO:0007669"/>
    <property type="project" value="UniProtKB-SubCell"/>
</dbReference>
<protein>
    <submittedName>
        <fullName evidence="6">Uncharacterized protein</fullName>
    </submittedName>
</protein>
<comment type="subcellular location">
    <subcellularLocation>
        <location evidence="1">Lysosome membrane</location>
    </subcellularLocation>
</comment>
<comment type="similarity">
    <text evidence="2">Belongs to the BORCS8 family.</text>
</comment>
<evidence type="ECO:0000313" key="6">
    <source>
        <dbReference type="EMBL" id="KAK4252958.1"/>
    </source>
</evidence>
<dbReference type="Proteomes" id="UP001293593">
    <property type="component" value="Unassembled WGS sequence"/>
</dbReference>
<dbReference type="EMBL" id="JAWXYG010000018">
    <property type="protein sequence ID" value="KAK4252958.1"/>
    <property type="molecule type" value="Genomic_DNA"/>
</dbReference>
<evidence type="ECO:0000313" key="7">
    <source>
        <dbReference type="Proteomes" id="UP001293593"/>
    </source>
</evidence>
<accession>A0AAE1IPP1</accession>
<keyword evidence="3" id="KW-0472">Membrane</keyword>
<feature type="region of interest" description="Disordered" evidence="5">
    <location>
        <begin position="190"/>
        <end position="223"/>
    </location>
</feature>
<sequence>MQEFSTVDGFVEISECLAEMIKFAANEPSVGLFFVQQHAQNAVPNVFKLKTNVAEKSHETTLHTEDFEDSITVLRSMKECGFSIASEMIGDIKKSLETTTKKQPKRGIIQPWTSDFQTERTSSWGIAPFYAQEGTEKKGNYISSVLKSAKQKASSMKWLQLDPWEATDHKDEKPLLYTIPALSVASASTASSLPGMESDELPLLSQVEDESEPLEETGTADCGSKLSLVSEKYDDFKADKEAKLQEWLEGNNSS</sequence>
<comment type="caution">
    <text evidence="6">The sequence shown here is derived from an EMBL/GenBank/DDBJ whole genome shotgun (WGS) entry which is preliminary data.</text>
</comment>
<gene>
    <name evidence="6" type="ORF">QN277_010805</name>
</gene>